<name>F4WVY4_ACREC</name>
<keyword evidence="3" id="KW-1185">Reference proteome</keyword>
<reference evidence="2" key="1">
    <citation type="submission" date="2011-02" db="EMBL/GenBank/DDBJ databases">
        <title>The genome of the leaf-cutting ant Acromyrmex echinatior suggests key adaptations to social evolution and fungus farming.</title>
        <authorList>
            <person name="Nygaard S."/>
            <person name="Zhang G."/>
        </authorList>
    </citation>
    <scope>NUCLEOTIDE SEQUENCE</scope>
</reference>
<feature type="compositionally biased region" description="Basic and acidic residues" evidence="1">
    <location>
        <begin position="39"/>
        <end position="51"/>
    </location>
</feature>
<dbReference type="InParanoid" id="F4WVY4"/>
<gene>
    <name evidence="2" type="ORF">G5I_10137</name>
</gene>
<dbReference type="EMBL" id="GL888404">
    <property type="protein sequence ID" value="EGI61573.1"/>
    <property type="molecule type" value="Genomic_DNA"/>
</dbReference>
<feature type="region of interest" description="Disordered" evidence="1">
    <location>
        <begin position="34"/>
        <end position="54"/>
    </location>
</feature>
<sequence length="136" mass="15321">MVQQTVSFCENYLVTVIVNVNELIQPRLCTGVNSGQQLHSEREREKERESDSAIVDPPIGILPAALPHESDKYPPFAFYTLLQRMSPRLSGAIHANEMRALAKKMKFRDDVSCGMNRSPQRDGQRKGTSMPLYPST</sequence>
<evidence type="ECO:0000256" key="1">
    <source>
        <dbReference type="SAM" id="MobiDB-lite"/>
    </source>
</evidence>
<feature type="region of interest" description="Disordered" evidence="1">
    <location>
        <begin position="111"/>
        <end position="136"/>
    </location>
</feature>
<accession>F4WVY4</accession>
<protein>
    <submittedName>
        <fullName evidence="2">Uncharacterized protein</fullName>
    </submittedName>
</protein>
<evidence type="ECO:0000313" key="3">
    <source>
        <dbReference type="Proteomes" id="UP000007755"/>
    </source>
</evidence>
<evidence type="ECO:0000313" key="2">
    <source>
        <dbReference type="EMBL" id="EGI61573.1"/>
    </source>
</evidence>
<dbReference type="AlphaFoldDB" id="F4WVY4"/>
<proteinExistence type="predicted"/>
<dbReference type="Proteomes" id="UP000007755">
    <property type="component" value="Unassembled WGS sequence"/>
</dbReference>
<organism evidence="3">
    <name type="scientific">Acromyrmex echinatior</name>
    <name type="common">Panamanian leafcutter ant</name>
    <name type="synonym">Acromyrmex octospinosus echinatior</name>
    <dbReference type="NCBI Taxonomy" id="103372"/>
    <lineage>
        <taxon>Eukaryota</taxon>
        <taxon>Metazoa</taxon>
        <taxon>Ecdysozoa</taxon>
        <taxon>Arthropoda</taxon>
        <taxon>Hexapoda</taxon>
        <taxon>Insecta</taxon>
        <taxon>Pterygota</taxon>
        <taxon>Neoptera</taxon>
        <taxon>Endopterygota</taxon>
        <taxon>Hymenoptera</taxon>
        <taxon>Apocrita</taxon>
        <taxon>Aculeata</taxon>
        <taxon>Formicoidea</taxon>
        <taxon>Formicidae</taxon>
        <taxon>Myrmicinae</taxon>
        <taxon>Acromyrmex</taxon>
    </lineage>
</organism>